<gene>
    <name evidence="4" type="ORF">AHMF7605_19175</name>
</gene>
<protein>
    <submittedName>
        <fullName evidence="4">Amidohydrolase</fullName>
    </submittedName>
</protein>
<dbReference type="GO" id="GO:0019748">
    <property type="term" value="P:secondary metabolic process"/>
    <property type="evidence" value="ECO:0007669"/>
    <property type="project" value="TreeGrafter"/>
</dbReference>
<dbReference type="SUPFAM" id="SSF51556">
    <property type="entry name" value="Metallo-dependent hydrolases"/>
    <property type="match status" value="1"/>
</dbReference>
<feature type="signal peptide" evidence="2">
    <location>
        <begin position="1"/>
        <end position="25"/>
    </location>
</feature>
<dbReference type="Pfam" id="PF04909">
    <property type="entry name" value="Amidohydro_2"/>
    <property type="match status" value="1"/>
</dbReference>
<dbReference type="EMBL" id="PYFT01000001">
    <property type="protein sequence ID" value="PSR55477.1"/>
    <property type="molecule type" value="Genomic_DNA"/>
</dbReference>
<dbReference type="InterPro" id="IPR006680">
    <property type="entry name" value="Amidohydro-rel"/>
</dbReference>
<keyword evidence="1" id="KW-0456">Lyase</keyword>
<keyword evidence="4" id="KW-0378">Hydrolase</keyword>
<dbReference type="Gene3D" id="3.20.20.140">
    <property type="entry name" value="Metal-dependent hydrolases"/>
    <property type="match status" value="1"/>
</dbReference>
<feature type="domain" description="Amidohydrolase-related" evidence="3">
    <location>
        <begin position="100"/>
        <end position="358"/>
    </location>
</feature>
<dbReference type="GO" id="GO:0016831">
    <property type="term" value="F:carboxy-lyase activity"/>
    <property type="evidence" value="ECO:0007669"/>
    <property type="project" value="InterPro"/>
</dbReference>
<reference evidence="4 5" key="1">
    <citation type="submission" date="2018-03" db="EMBL/GenBank/DDBJ databases">
        <title>Adhaeribacter sp. HMF7605 Genome sequencing and assembly.</title>
        <authorList>
            <person name="Kang H."/>
            <person name="Kang J."/>
            <person name="Cha I."/>
            <person name="Kim H."/>
            <person name="Joh K."/>
        </authorList>
    </citation>
    <scope>NUCLEOTIDE SEQUENCE [LARGE SCALE GENOMIC DNA]</scope>
    <source>
        <strain evidence="4 5">HMF7605</strain>
    </source>
</reference>
<keyword evidence="5" id="KW-1185">Reference proteome</keyword>
<proteinExistence type="predicted"/>
<dbReference type="PANTHER" id="PTHR21240">
    <property type="entry name" value="2-AMINO-3-CARBOXYLMUCONATE-6-SEMIALDEHYDE DECARBOXYLASE"/>
    <property type="match status" value="1"/>
</dbReference>
<evidence type="ECO:0000313" key="4">
    <source>
        <dbReference type="EMBL" id="PSR55477.1"/>
    </source>
</evidence>
<evidence type="ECO:0000256" key="2">
    <source>
        <dbReference type="SAM" id="SignalP"/>
    </source>
</evidence>
<dbReference type="RefSeq" id="WP_106931656.1">
    <property type="nucleotide sequence ID" value="NZ_PYFT01000001.1"/>
</dbReference>
<dbReference type="GO" id="GO:0005737">
    <property type="term" value="C:cytoplasm"/>
    <property type="evidence" value="ECO:0007669"/>
    <property type="project" value="TreeGrafter"/>
</dbReference>
<sequence>MTRTTQLFLLLASTFLPIILPAARAQQTMTIEEYEPKSTLVVPQHPVTKAKYPFIDVHNHQNSSMSKEALNKLVKEMDALNMRTMINLSGGSGSELKSGVANLKNNYPNRFVVFANVDFSKMDDPNFGEKAAAQLEQDVRNGAQGLKIFKNLGMTVKDKNGKRVPTDDPRLNPIWQKCAELKIPVLIHTGEPRSFFDPIDKYNERWLELTQFPNRARPSSEYPSWQQVMQEQHNLFAKHPKTIFINAHLGWLGGDLATLGKLMDKMPNMYTEIGAVLAELGRQPHFAREWFIKYQDRVLFGKDAYEPTEYHTYFRVLETDDEYFNYYRKRHAFWKMYGLNLPDEVLKKLYYKNALKIIPRLDATGFPK</sequence>
<evidence type="ECO:0000256" key="1">
    <source>
        <dbReference type="ARBA" id="ARBA00023239"/>
    </source>
</evidence>
<evidence type="ECO:0000259" key="3">
    <source>
        <dbReference type="Pfam" id="PF04909"/>
    </source>
</evidence>
<comment type="caution">
    <text evidence="4">The sequence shown here is derived from an EMBL/GenBank/DDBJ whole genome shotgun (WGS) entry which is preliminary data.</text>
</comment>
<dbReference type="AlphaFoldDB" id="A0A2T2YIZ1"/>
<dbReference type="Proteomes" id="UP000240357">
    <property type="component" value="Unassembled WGS sequence"/>
</dbReference>
<feature type="chain" id="PRO_5015594281" evidence="2">
    <location>
        <begin position="26"/>
        <end position="368"/>
    </location>
</feature>
<keyword evidence="2" id="KW-0732">Signal</keyword>
<evidence type="ECO:0000313" key="5">
    <source>
        <dbReference type="Proteomes" id="UP000240357"/>
    </source>
</evidence>
<dbReference type="OrthoDB" id="644687at2"/>
<name>A0A2T2YIZ1_9BACT</name>
<organism evidence="4 5">
    <name type="scientific">Adhaeribacter arboris</name>
    <dbReference type="NCBI Taxonomy" id="2072846"/>
    <lineage>
        <taxon>Bacteria</taxon>
        <taxon>Pseudomonadati</taxon>
        <taxon>Bacteroidota</taxon>
        <taxon>Cytophagia</taxon>
        <taxon>Cytophagales</taxon>
        <taxon>Hymenobacteraceae</taxon>
        <taxon>Adhaeribacter</taxon>
    </lineage>
</organism>
<dbReference type="InterPro" id="IPR032466">
    <property type="entry name" value="Metal_Hydrolase"/>
</dbReference>
<dbReference type="PANTHER" id="PTHR21240:SF28">
    <property type="entry name" value="ISO-OROTATE DECARBOXYLASE (EUROFUNG)"/>
    <property type="match status" value="1"/>
</dbReference>
<dbReference type="InterPro" id="IPR032465">
    <property type="entry name" value="ACMSD"/>
</dbReference>
<accession>A0A2T2YIZ1</accession>
<dbReference type="GO" id="GO:0016787">
    <property type="term" value="F:hydrolase activity"/>
    <property type="evidence" value="ECO:0007669"/>
    <property type="project" value="UniProtKB-KW"/>
</dbReference>